<keyword evidence="1" id="KW-1133">Transmembrane helix</keyword>
<feature type="transmembrane region" description="Helical" evidence="1">
    <location>
        <begin position="404"/>
        <end position="421"/>
    </location>
</feature>
<dbReference type="RefSeq" id="XP_012201979.1">
    <property type="nucleotide sequence ID" value="XM_012346589.1"/>
</dbReference>
<feature type="transmembrane region" description="Helical" evidence="1">
    <location>
        <begin position="232"/>
        <end position="255"/>
    </location>
</feature>
<feature type="transmembrane region" description="Helical" evidence="1">
    <location>
        <begin position="154"/>
        <end position="176"/>
    </location>
</feature>
<proteinExistence type="predicted"/>
<protein>
    <submittedName>
        <fullName evidence="2">Uncharacterized protein</fullName>
    </submittedName>
</protein>
<dbReference type="Proteomes" id="UP000030745">
    <property type="component" value="Unassembled WGS sequence"/>
</dbReference>
<dbReference type="EMBL" id="KK583218">
    <property type="protein sequence ID" value="KDO27201.1"/>
    <property type="molecule type" value="Genomic_DNA"/>
</dbReference>
<keyword evidence="1" id="KW-0812">Transmembrane</keyword>
<gene>
    <name evidence="2" type="ORF">SPRG_07450</name>
</gene>
<feature type="transmembrane region" description="Helical" evidence="1">
    <location>
        <begin position="261"/>
        <end position="281"/>
    </location>
</feature>
<evidence type="ECO:0000313" key="2">
    <source>
        <dbReference type="EMBL" id="KDO27201.1"/>
    </source>
</evidence>
<keyword evidence="1" id="KW-0472">Membrane</keyword>
<reference evidence="2 3" key="1">
    <citation type="journal article" date="2013" name="PLoS Genet.">
        <title>Distinctive expansion of potential virulence genes in the genome of the oomycete fish pathogen Saprolegnia parasitica.</title>
        <authorList>
            <person name="Jiang R.H."/>
            <person name="de Bruijn I."/>
            <person name="Haas B.J."/>
            <person name="Belmonte R."/>
            <person name="Lobach L."/>
            <person name="Christie J."/>
            <person name="van den Ackerveken G."/>
            <person name="Bottin A."/>
            <person name="Bulone V."/>
            <person name="Diaz-Moreno S.M."/>
            <person name="Dumas B."/>
            <person name="Fan L."/>
            <person name="Gaulin E."/>
            <person name="Govers F."/>
            <person name="Grenville-Briggs L.J."/>
            <person name="Horner N.R."/>
            <person name="Levin J.Z."/>
            <person name="Mammella M."/>
            <person name="Meijer H.J."/>
            <person name="Morris P."/>
            <person name="Nusbaum C."/>
            <person name="Oome S."/>
            <person name="Phillips A.J."/>
            <person name="van Rooyen D."/>
            <person name="Rzeszutek E."/>
            <person name="Saraiva M."/>
            <person name="Secombes C.J."/>
            <person name="Seidl M.F."/>
            <person name="Snel B."/>
            <person name="Stassen J.H."/>
            <person name="Sykes S."/>
            <person name="Tripathy S."/>
            <person name="van den Berg H."/>
            <person name="Vega-Arreguin J.C."/>
            <person name="Wawra S."/>
            <person name="Young S.K."/>
            <person name="Zeng Q."/>
            <person name="Dieguez-Uribeondo J."/>
            <person name="Russ C."/>
            <person name="Tyler B.M."/>
            <person name="van West P."/>
        </authorList>
    </citation>
    <scope>NUCLEOTIDE SEQUENCE [LARGE SCALE GENOMIC DNA]</scope>
    <source>
        <strain evidence="2 3">CBS 223.65</strain>
    </source>
</reference>
<feature type="transmembrane region" description="Helical" evidence="1">
    <location>
        <begin position="124"/>
        <end position="142"/>
    </location>
</feature>
<feature type="transmembrane region" description="Helical" evidence="1">
    <location>
        <begin position="209"/>
        <end position="225"/>
    </location>
</feature>
<dbReference type="GeneID" id="24129723"/>
<keyword evidence="3" id="KW-1185">Reference proteome</keyword>
<name>A0A067CKZ3_SAPPC</name>
<feature type="transmembrane region" description="Helical" evidence="1">
    <location>
        <begin position="183"/>
        <end position="203"/>
    </location>
</feature>
<dbReference type="KEGG" id="spar:SPRG_07450"/>
<evidence type="ECO:0000313" key="3">
    <source>
        <dbReference type="Proteomes" id="UP000030745"/>
    </source>
</evidence>
<sequence length="643" mass="72054">MEEAVSLLEEQPYVAMRSNSPERRANAIHRRRSTIGLGRRPSLIRTPFLPEDEADELLLRANEAPDCRAPTAAETVQLMKAHQYRLQQFAKLQGITGMSSMTLCFTPEYEAGYREYIQRGAVRRTRICFMLGFIGIGLYFIWEATRIAFSTTAYVIAFGPGLAPFGVGFACTFLPSMRPHMEALFLTVFAIEAGALILFKPIVGQAGPVLPLLILLIPVFGVTRVRFIHSCVLGWSVFATYICVQLLARSIWLVQSDRPSGIFYQGLNYGLMVLGGMVSHYRQELLRRRNYALLLPFGSSPDCSDALDKPKFSKKALLHNVSLAFKNDRVEATFLRHWYLIDPFPFENPNAAVLHEGAFKVVRFSIATAIMNQTFLAIQDYRLLGAAPSIQSLGYILRFGVVDVAYLGAAGFMYVVGKLYVRQWREQSLPMDKMPRLATTQLNDVLASQIFAALVVLVHTTSMATLLCAVASSSSSSLADVYLMGFINAVLFSHRSGFRVRHKYAVGVTAVVGVVVTIVLSQMLVHWLALRYACYIVTVLFLGAMISREEESLRRSFFILKSIRSLEFEEWFLNICNIQDWVRARLVQKAANARRNLPHAKKPLMAPAVDTSSHLSQASKWGMYGECVHVALVALDLVLRIYQ</sequence>
<evidence type="ECO:0000256" key="1">
    <source>
        <dbReference type="SAM" id="Phobius"/>
    </source>
</evidence>
<dbReference type="OrthoDB" id="66514at2759"/>
<organism evidence="2 3">
    <name type="scientific">Saprolegnia parasitica (strain CBS 223.65)</name>
    <dbReference type="NCBI Taxonomy" id="695850"/>
    <lineage>
        <taxon>Eukaryota</taxon>
        <taxon>Sar</taxon>
        <taxon>Stramenopiles</taxon>
        <taxon>Oomycota</taxon>
        <taxon>Saprolegniomycetes</taxon>
        <taxon>Saprolegniales</taxon>
        <taxon>Saprolegniaceae</taxon>
        <taxon>Saprolegnia</taxon>
    </lineage>
</organism>
<feature type="transmembrane region" description="Helical" evidence="1">
    <location>
        <begin position="504"/>
        <end position="523"/>
    </location>
</feature>
<feature type="transmembrane region" description="Helical" evidence="1">
    <location>
        <begin position="529"/>
        <end position="547"/>
    </location>
</feature>
<accession>A0A067CKZ3</accession>
<dbReference type="OMA" id="ATAIMNQ"/>
<dbReference type="AlphaFoldDB" id="A0A067CKZ3"/>
<dbReference type="VEuPathDB" id="FungiDB:SPRG_07450"/>